<evidence type="ECO:0000259" key="6">
    <source>
        <dbReference type="PROSITE" id="PS50001"/>
    </source>
</evidence>
<dbReference type="PANTHER" id="PTHR14247">
    <property type="entry name" value="BREAST CANCER ANTI-ESTROGEN RESISTANCE PROTEIN 3 HOMOLOG-LIKE PROTEIN"/>
    <property type="match status" value="1"/>
</dbReference>
<proteinExistence type="inferred from homology"/>
<dbReference type="InterPro" id="IPR000980">
    <property type="entry name" value="SH2"/>
</dbReference>
<dbReference type="InterPro" id="IPR001895">
    <property type="entry name" value="RASGEF_cat_dom"/>
</dbReference>
<dbReference type="SUPFAM" id="SSF48366">
    <property type="entry name" value="Ras GEF"/>
    <property type="match status" value="1"/>
</dbReference>
<dbReference type="Pfam" id="PF06309">
    <property type="entry name" value="Torsin"/>
    <property type="match status" value="1"/>
</dbReference>
<reference evidence="8 9" key="1">
    <citation type="submission" date="2022-01" db="EMBL/GenBank/DDBJ databases">
        <title>A high-quality chromosome-level genome assembly of rohu carp, Labeo rohita.</title>
        <authorList>
            <person name="Arick M.A. II"/>
            <person name="Hsu C.-Y."/>
            <person name="Magbanua Z."/>
            <person name="Pechanova O."/>
            <person name="Grover C."/>
            <person name="Miller E."/>
            <person name="Thrash A."/>
            <person name="Ezzel L."/>
            <person name="Alam S."/>
            <person name="Benzie J."/>
            <person name="Hamilton M."/>
            <person name="Karsi A."/>
            <person name="Lawrence M.L."/>
            <person name="Peterson D.G."/>
        </authorList>
    </citation>
    <scope>NUCLEOTIDE SEQUENCE [LARGE SCALE GENOMIC DNA]</scope>
    <source>
        <strain evidence="9">BAU-BD-2019</strain>
        <tissue evidence="8">Blood</tissue>
    </source>
</reference>
<feature type="region of interest" description="Disordered" evidence="5">
    <location>
        <begin position="335"/>
        <end position="361"/>
    </location>
</feature>
<dbReference type="PROSITE" id="PS50001">
    <property type="entry name" value="SH2"/>
    <property type="match status" value="1"/>
</dbReference>
<dbReference type="Proteomes" id="UP000830375">
    <property type="component" value="Unassembled WGS sequence"/>
</dbReference>
<name>A0ABQ8MNU0_LABRO</name>
<dbReference type="Gene3D" id="1.10.840.10">
    <property type="entry name" value="Ras guanine-nucleotide exchange factors catalytic domain"/>
    <property type="match status" value="1"/>
</dbReference>
<dbReference type="PANTHER" id="PTHR14247:SF6">
    <property type="entry name" value="SH2 DOMAIN-CONTAINING PROTEIN 3C"/>
    <property type="match status" value="1"/>
</dbReference>
<feature type="region of interest" description="Disordered" evidence="5">
    <location>
        <begin position="219"/>
        <end position="239"/>
    </location>
</feature>
<dbReference type="InterPro" id="IPR049337">
    <property type="entry name" value="TOR1A_C"/>
</dbReference>
<feature type="compositionally biased region" description="Basic and acidic residues" evidence="5">
    <location>
        <begin position="1"/>
        <end position="10"/>
    </location>
</feature>
<dbReference type="InterPro" id="IPR010448">
    <property type="entry name" value="Torsin"/>
</dbReference>
<dbReference type="SUPFAM" id="SSF52540">
    <property type="entry name" value="P-loop containing nucleoside triphosphate hydrolases"/>
    <property type="match status" value="1"/>
</dbReference>
<evidence type="ECO:0000256" key="1">
    <source>
        <dbReference type="ARBA" id="ARBA00006235"/>
    </source>
</evidence>
<evidence type="ECO:0000256" key="3">
    <source>
        <dbReference type="PROSITE-ProRule" id="PRU00168"/>
    </source>
</evidence>
<dbReference type="InterPro" id="IPR036964">
    <property type="entry name" value="RASGEF_cat_dom_sf"/>
</dbReference>
<protein>
    <submittedName>
        <fullName evidence="8">SH2 domain-containing protein 3C</fullName>
    </submittedName>
</protein>
<dbReference type="PROSITE" id="PS50009">
    <property type="entry name" value="RASGEF_CAT"/>
    <property type="match status" value="1"/>
</dbReference>
<comment type="similarity">
    <text evidence="1">Belongs to the ClpA/ClpB family. Torsin subfamily.</text>
</comment>
<dbReference type="InterPro" id="IPR044102">
    <property type="entry name" value="SH2_SHEP1/BCAR3/NSP1"/>
</dbReference>
<dbReference type="Pfam" id="PF00617">
    <property type="entry name" value="RasGEF"/>
    <property type="match status" value="1"/>
</dbReference>
<evidence type="ECO:0000313" key="9">
    <source>
        <dbReference type="Proteomes" id="UP000830375"/>
    </source>
</evidence>
<dbReference type="InterPro" id="IPR051853">
    <property type="entry name" value="SH2-Ras-GEF_adapter"/>
</dbReference>
<dbReference type="Pfam" id="PF21376">
    <property type="entry name" value="TOR1A_C"/>
    <property type="match status" value="1"/>
</dbReference>
<dbReference type="Pfam" id="PF00017">
    <property type="entry name" value="SH2"/>
    <property type="match status" value="1"/>
</dbReference>
<evidence type="ECO:0000256" key="4">
    <source>
        <dbReference type="PROSITE-ProRule" id="PRU00191"/>
    </source>
</evidence>
<comment type="caution">
    <text evidence="8">The sequence shown here is derived from an EMBL/GenBank/DDBJ whole genome shotgun (WGS) entry which is preliminary data.</text>
</comment>
<feature type="domain" description="Ras-GEF" evidence="7">
    <location>
        <begin position="428"/>
        <end position="669"/>
    </location>
</feature>
<dbReference type="Gene3D" id="3.40.50.300">
    <property type="entry name" value="P-loop containing nucleotide triphosphate hydrolases"/>
    <property type="match status" value="1"/>
</dbReference>
<evidence type="ECO:0000313" key="8">
    <source>
        <dbReference type="EMBL" id="KAI2664365.1"/>
    </source>
</evidence>
<dbReference type="Gene3D" id="3.30.505.10">
    <property type="entry name" value="SH2 domain"/>
    <property type="match status" value="1"/>
</dbReference>
<feature type="domain" description="SH2" evidence="6">
    <location>
        <begin position="103"/>
        <end position="202"/>
    </location>
</feature>
<keyword evidence="9" id="KW-1185">Reference proteome</keyword>
<dbReference type="InterPro" id="IPR036860">
    <property type="entry name" value="SH2_dom_sf"/>
</dbReference>
<evidence type="ECO:0000256" key="2">
    <source>
        <dbReference type="ARBA" id="ARBA00022999"/>
    </source>
</evidence>
<organism evidence="8 9">
    <name type="scientific">Labeo rohita</name>
    <name type="common">Indian major carp</name>
    <name type="synonym">Cyprinus rohita</name>
    <dbReference type="NCBI Taxonomy" id="84645"/>
    <lineage>
        <taxon>Eukaryota</taxon>
        <taxon>Metazoa</taxon>
        <taxon>Chordata</taxon>
        <taxon>Craniata</taxon>
        <taxon>Vertebrata</taxon>
        <taxon>Euteleostomi</taxon>
        <taxon>Actinopterygii</taxon>
        <taxon>Neopterygii</taxon>
        <taxon>Teleostei</taxon>
        <taxon>Ostariophysi</taxon>
        <taxon>Cypriniformes</taxon>
        <taxon>Cyprinidae</taxon>
        <taxon>Labeoninae</taxon>
        <taxon>Labeonini</taxon>
        <taxon>Labeo</taxon>
    </lineage>
</organism>
<gene>
    <name evidence="8" type="ORF">H4Q32_002553</name>
</gene>
<dbReference type="SUPFAM" id="SSF55550">
    <property type="entry name" value="SH2 domain"/>
    <property type="match status" value="1"/>
</dbReference>
<feature type="region of interest" description="Disordered" evidence="5">
    <location>
        <begin position="1"/>
        <end position="25"/>
    </location>
</feature>
<dbReference type="SMART" id="SM00147">
    <property type="entry name" value="RasGEF"/>
    <property type="match status" value="1"/>
</dbReference>
<dbReference type="SMART" id="SM00252">
    <property type="entry name" value="SH2"/>
    <property type="match status" value="1"/>
</dbReference>
<dbReference type="InterPro" id="IPR027417">
    <property type="entry name" value="P-loop_NTPase"/>
</dbReference>
<sequence length="976" mass="111272">MQRDKPHDHGSIGIPLDNTARTDHREQHRETTCVEYVLILILSYRMSHWWRNNKCFIDENDFGENPFLFSKETCQLNSPSDKLKQELEQELKLSSCNLSSHGWYHGRIPWEVSESLVQRDGDFLVRDSLTSIGDYVLTCCWNQKALHFLIHKVLLRSYDTHTRAQYILEKEAFDSVPVLVHSYVGNKRPLTKQSGAYIYSPVNRTLPLRHLETMFGLPSVENSPANSPTRQKGSQMKRESITVTEALEIELIRPQSDIVRSFDSTVEQRVVVSTSPIIMSTLARRRRSPSENRKFVIVPSSPVLQKSSEIRLCSSPPENTLIYLEPTVHLLSSMTHSHQNNREANHPQNDPAISQADPVDTNHPFVRHEMQTLDCREEYDEDYLVPFITDTVSCFRPSTYQSPLMPPENKPLETRILKKVKDILFETDTNTMAMHITKVDCMVARILETSDDMMKGMGVSSGLELLTLPHGHLLRQDLLERFHTMSIMLAVQLLGCTGSADERATLLHRAICLASELKSNLGNLFGFATVMKCLELPQIARLNETWMILRQKYTESAVLYEKTLRPSMRMMNDEEEISRPTGTTFPHVLPLLSLLERNVVALEESESWESADTGVAMVLSHLDAARTIACNGRIFSANAEAKLQGFQEEADVLEVFLTEFQMRLLWGSRGVERNKDERYSKFDEVLTALSNRLERCDCDFKPDIKGLEWDLYKNLYGQHMAQDIVSEAVVNFLQNENPDRPLVLSFHGGSGTGKSLVSAMIGRHIYGTAMGSPYIHQFVPTLHFPSADRVKQYRSNLKQWVESNLTACARSIFIFDEMEKMPPGVIDVLEPHLGPFHVLFQTNYRKAIYIFISTVGQEVINKVALESRQAGRDREDILPKELEDSIADAVYDNKNSGFYHSRIITEKLITRFVPFLPLLRRHVERCAQRELCQRGECQRADVASSVGGAMTYTPNDSQYFSSTGCKLVPAKVNLYL</sequence>
<dbReference type="EMBL" id="JACTAM010000005">
    <property type="protein sequence ID" value="KAI2664365.1"/>
    <property type="molecule type" value="Genomic_DNA"/>
</dbReference>
<evidence type="ECO:0000256" key="5">
    <source>
        <dbReference type="SAM" id="MobiDB-lite"/>
    </source>
</evidence>
<dbReference type="CDD" id="cd10337">
    <property type="entry name" value="SH2_BCAR3"/>
    <property type="match status" value="1"/>
</dbReference>
<feature type="compositionally biased region" description="Polar residues" evidence="5">
    <location>
        <begin position="220"/>
        <end position="234"/>
    </location>
</feature>
<keyword evidence="2 4" id="KW-0727">SH2 domain</keyword>
<dbReference type="InterPro" id="IPR023578">
    <property type="entry name" value="Ras_GEF_dom_sf"/>
</dbReference>
<accession>A0ABQ8MNU0</accession>
<keyword evidence="3" id="KW-0344">Guanine-nucleotide releasing factor</keyword>
<evidence type="ECO:0000259" key="7">
    <source>
        <dbReference type="PROSITE" id="PS50009"/>
    </source>
</evidence>